<keyword evidence="8" id="KW-1185">Reference proteome</keyword>
<dbReference type="PANTHER" id="PTHR11654">
    <property type="entry name" value="OLIGOPEPTIDE TRANSPORTER-RELATED"/>
    <property type="match status" value="1"/>
</dbReference>
<dbReference type="Gene3D" id="1.20.1250.20">
    <property type="entry name" value="MFS general substrate transporter like domains"/>
    <property type="match status" value="2"/>
</dbReference>
<feature type="transmembrane region" description="Helical" evidence="6">
    <location>
        <begin position="94"/>
        <end position="114"/>
    </location>
</feature>
<name>A0A6A2XEI9_HIBSY</name>
<comment type="similarity">
    <text evidence="2">Belongs to the major facilitator superfamily. Proton-dependent oligopeptide transporter (POT/PTR) (TC 2.A.17) family.</text>
</comment>
<protein>
    <submittedName>
        <fullName evidence="7">Uncharacterized protein</fullName>
    </submittedName>
</protein>
<dbReference type="AlphaFoldDB" id="A0A6A2XEI9"/>
<evidence type="ECO:0000256" key="3">
    <source>
        <dbReference type="ARBA" id="ARBA00022692"/>
    </source>
</evidence>
<dbReference type="InterPro" id="IPR000109">
    <property type="entry name" value="POT_fam"/>
</dbReference>
<feature type="transmembrane region" description="Helical" evidence="6">
    <location>
        <begin position="254"/>
        <end position="274"/>
    </location>
</feature>
<comment type="subcellular location">
    <subcellularLocation>
        <location evidence="1">Membrane</location>
        <topology evidence="1">Multi-pass membrane protein</topology>
    </subcellularLocation>
</comment>
<feature type="transmembrane region" description="Helical" evidence="6">
    <location>
        <begin position="216"/>
        <end position="234"/>
    </location>
</feature>
<comment type="caution">
    <text evidence="7">The sequence shown here is derived from an EMBL/GenBank/DDBJ whole genome shotgun (WGS) entry which is preliminary data.</text>
</comment>
<keyword evidence="4 6" id="KW-1133">Transmembrane helix</keyword>
<accession>A0A6A2XEI9</accession>
<evidence type="ECO:0000256" key="1">
    <source>
        <dbReference type="ARBA" id="ARBA00004141"/>
    </source>
</evidence>
<evidence type="ECO:0000256" key="4">
    <source>
        <dbReference type="ARBA" id="ARBA00022989"/>
    </source>
</evidence>
<organism evidence="7 8">
    <name type="scientific">Hibiscus syriacus</name>
    <name type="common">Rose of Sharon</name>
    <dbReference type="NCBI Taxonomy" id="106335"/>
    <lineage>
        <taxon>Eukaryota</taxon>
        <taxon>Viridiplantae</taxon>
        <taxon>Streptophyta</taxon>
        <taxon>Embryophyta</taxon>
        <taxon>Tracheophyta</taxon>
        <taxon>Spermatophyta</taxon>
        <taxon>Magnoliopsida</taxon>
        <taxon>eudicotyledons</taxon>
        <taxon>Gunneridae</taxon>
        <taxon>Pentapetalae</taxon>
        <taxon>rosids</taxon>
        <taxon>malvids</taxon>
        <taxon>Malvales</taxon>
        <taxon>Malvaceae</taxon>
        <taxon>Malvoideae</taxon>
        <taxon>Hibiscus</taxon>
    </lineage>
</organism>
<dbReference type="GO" id="GO:0022857">
    <property type="term" value="F:transmembrane transporter activity"/>
    <property type="evidence" value="ECO:0007669"/>
    <property type="project" value="InterPro"/>
</dbReference>
<evidence type="ECO:0000256" key="2">
    <source>
        <dbReference type="ARBA" id="ARBA00005982"/>
    </source>
</evidence>
<dbReference type="InterPro" id="IPR036259">
    <property type="entry name" value="MFS_trans_sf"/>
</dbReference>
<evidence type="ECO:0000313" key="8">
    <source>
        <dbReference type="Proteomes" id="UP000436088"/>
    </source>
</evidence>
<feature type="transmembrane region" description="Helical" evidence="6">
    <location>
        <begin position="25"/>
        <end position="46"/>
    </location>
</feature>
<keyword evidence="3 6" id="KW-0812">Transmembrane</keyword>
<feature type="transmembrane region" description="Helical" evidence="6">
    <location>
        <begin position="66"/>
        <end position="88"/>
    </location>
</feature>
<proteinExistence type="inferred from homology"/>
<evidence type="ECO:0000313" key="7">
    <source>
        <dbReference type="EMBL" id="KAE8674113.1"/>
    </source>
</evidence>
<dbReference type="Pfam" id="PF00854">
    <property type="entry name" value="PTR2"/>
    <property type="match status" value="2"/>
</dbReference>
<dbReference type="SUPFAM" id="SSF103473">
    <property type="entry name" value="MFS general substrate transporter"/>
    <property type="match status" value="1"/>
</dbReference>
<sequence>MPETRPPPCDTPTYKNCKCATLGQMLILVCALFFKSIGAGGIRPCLMPFGADQLSNKSQNSLESYVSWYCAAASLGGSLGLTVAVYIIEMYGWTIGYGVCTFIMFLAAVVFYNASPLYVKPKASTSLFTGFVQVLVVSYKNRKLPIPAENSGYLHGANSKITVQNEKLKFLNKVSIIRDANGSVQSTLDDPWRITQSNQEGLVKYTVAMVNMSAKWLLPQYIVMGIAEALSTLGQFEFYHRVFPKTMSSIANSLFFLSLSLAHLLSSALFNIVNHTTARDGKPGWVAENLKEARFDYYYLLLAGLSLLNVFYYINCCRSYGSTSDVVDEDYA</sequence>
<dbReference type="EMBL" id="VEPZ02001421">
    <property type="protein sequence ID" value="KAE8674113.1"/>
    <property type="molecule type" value="Genomic_DNA"/>
</dbReference>
<dbReference type="GO" id="GO:0016020">
    <property type="term" value="C:membrane"/>
    <property type="evidence" value="ECO:0007669"/>
    <property type="project" value="UniProtKB-SubCell"/>
</dbReference>
<dbReference type="Proteomes" id="UP000436088">
    <property type="component" value="Unassembled WGS sequence"/>
</dbReference>
<feature type="transmembrane region" description="Helical" evidence="6">
    <location>
        <begin position="295"/>
        <end position="314"/>
    </location>
</feature>
<evidence type="ECO:0000256" key="6">
    <source>
        <dbReference type="SAM" id="Phobius"/>
    </source>
</evidence>
<reference evidence="7" key="1">
    <citation type="submission" date="2019-09" db="EMBL/GenBank/DDBJ databases">
        <title>Draft genome information of white flower Hibiscus syriacus.</title>
        <authorList>
            <person name="Kim Y.-M."/>
        </authorList>
    </citation>
    <scope>NUCLEOTIDE SEQUENCE [LARGE SCALE GENOMIC DNA]</scope>
    <source>
        <strain evidence="7">YM2019G1</strain>
    </source>
</reference>
<keyword evidence="5 6" id="KW-0472">Membrane</keyword>
<evidence type="ECO:0000256" key="5">
    <source>
        <dbReference type="ARBA" id="ARBA00023136"/>
    </source>
</evidence>
<gene>
    <name evidence="7" type="ORF">F3Y22_tig00111769pilonHSYRG00420</name>
</gene>